<feature type="coiled-coil region" evidence="1">
    <location>
        <begin position="58"/>
        <end position="222"/>
    </location>
</feature>
<evidence type="ECO:0000313" key="4">
    <source>
        <dbReference type="Proteomes" id="UP000190460"/>
    </source>
</evidence>
<name>A0A1T4WXG2_9GAMM</name>
<keyword evidence="2" id="KW-0472">Membrane</keyword>
<gene>
    <name evidence="3" type="ORF">SAMN02745130_02237</name>
</gene>
<sequence length="326" mass="36576">MLNSNSLLQIQDAHEENFWPSFSDVMMVILMTFLLVTVSVLLSNTRLLQDLRSNIAAKDQARQVAATTLKENATLEEQLDYYRQQLNSTETELLRSQALAEQTQASLRSTQSELKQAKSLATTQASTLAARATQLSSLQQNLNAATTTTERLQTELKETKAAQEAETTQLRNELQQAQTDLTQTKADNAEQASTLTSLRLQIEENRKELASLEGEYSQLDEKYQKLLKPSRSAKGKTVVEVMYTRNGYSLRKPGDSSYQTVSSSELNTALSDLKLNHGNNLYVKIVIPSNSGLSYNQAWAFTRDTLAKYDYYYQEDNSVTAPAEEE</sequence>
<proteinExistence type="predicted"/>
<dbReference type="STRING" id="92487.SAMN02745130_02237"/>
<evidence type="ECO:0008006" key="5">
    <source>
        <dbReference type="Google" id="ProtNLM"/>
    </source>
</evidence>
<dbReference type="RefSeq" id="WP_078922722.1">
    <property type="nucleotide sequence ID" value="NZ_FUYB01000010.1"/>
</dbReference>
<dbReference type="OrthoDB" id="5622869at2"/>
<evidence type="ECO:0000256" key="1">
    <source>
        <dbReference type="SAM" id="Coils"/>
    </source>
</evidence>
<evidence type="ECO:0000256" key="2">
    <source>
        <dbReference type="SAM" id="Phobius"/>
    </source>
</evidence>
<keyword evidence="2" id="KW-1133">Transmembrane helix</keyword>
<dbReference type="AlphaFoldDB" id="A0A1T4WXG2"/>
<accession>A0A1T4WXG2</accession>
<feature type="transmembrane region" description="Helical" evidence="2">
    <location>
        <begin position="25"/>
        <end position="43"/>
    </location>
</feature>
<dbReference type="EMBL" id="FUYB01000010">
    <property type="protein sequence ID" value="SKA82040.1"/>
    <property type="molecule type" value="Genomic_DNA"/>
</dbReference>
<dbReference type="Proteomes" id="UP000190460">
    <property type="component" value="Unassembled WGS sequence"/>
</dbReference>
<keyword evidence="4" id="KW-1185">Reference proteome</keyword>
<reference evidence="3 4" key="1">
    <citation type="submission" date="2017-02" db="EMBL/GenBank/DDBJ databases">
        <authorList>
            <person name="Peterson S.W."/>
        </authorList>
    </citation>
    <scope>NUCLEOTIDE SEQUENCE [LARGE SCALE GENOMIC DNA]</scope>
    <source>
        <strain evidence="3 4">ATCC 49788</strain>
    </source>
</reference>
<keyword evidence="2" id="KW-0812">Transmembrane</keyword>
<protein>
    <recommendedName>
        <fullName evidence="5">Chromosome partition protein Smc</fullName>
    </recommendedName>
</protein>
<organism evidence="3 4">
    <name type="scientific">Thiothrix eikelboomii</name>
    <dbReference type="NCBI Taxonomy" id="92487"/>
    <lineage>
        <taxon>Bacteria</taxon>
        <taxon>Pseudomonadati</taxon>
        <taxon>Pseudomonadota</taxon>
        <taxon>Gammaproteobacteria</taxon>
        <taxon>Thiotrichales</taxon>
        <taxon>Thiotrichaceae</taxon>
        <taxon>Thiothrix</taxon>
    </lineage>
</organism>
<keyword evidence="1" id="KW-0175">Coiled coil</keyword>
<evidence type="ECO:0000313" key="3">
    <source>
        <dbReference type="EMBL" id="SKA82040.1"/>
    </source>
</evidence>